<gene>
    <name evidence="2" type="ORF">DEO72_LG7g2490</name>
</gene>
<reference evidence="2 3" key="1">
    <citation type="submission" date="2019-04" db="EMBL/GenBank/DDBJ databases">
        <title>An improved genome assembly and genetic linkage map for asparagus bean, Vigna unguiculata ssp. sesquipedialis.</title>
        <authorList>
            <person name="Xia Q."/>
            <person name="Zhang R."/>
            <person name="Dong Y."/>
        </authorList>
    </citation>
    <scope>NUCLEOTIDE SEQUENCE [LARGE SCALE GENOMIC DNA]</scope>
    <source>
        <tissue evidence="2">Leaf</tissue>
    </source>
</reference>
<feature type="compositionally biased region" description="Basic residues" evidence="1">
    <location>
        <begin position="149"/>
        <end position="159"/>
    </location>
</feature>
<keyword evidence="3" id="KW-1185">Reference proteome</keyword>
<feature type="region of interest" description="Disordered" evidence="1">
    <location>
        <begin position="81"/>
        <end position="131"/>
    </location>
</feature>
<sequence>MNKLIETQQPSTLPLALTKSSARVCPKVPFLRARTLSLFTSAANRPRDSPTFVVRVRAFASLNPRYEKLEFMFFSGFVKDSGETCKSRPSESISPKRDETGSSPSAFARKVAQATRSTFERAGNSPKREGSRLSEIPLAWARCLDVYKRQPHQHQRRDRGNRPQATGLSLIQV</sequence>
<feature type="region of interest" description="Disordered" evidence="1">
    <location>
        <begin position="149"/>
        <end position="173"/>
    </location>
</feature>
<dbReference type="AlphaFoldDB" id="A0A4D6MID8"/>
<proteinExistence type="predicted"/>
<evidence type="ECO:0000313" key="3">
    <source>
        <dbReference type="Proteomes" id="UP000501690"/>
    </source>
</evidence>
<accession>A0A4D6MID8</accession>
<feature type="compositionally biased region" description="Basic and acidic residues" evidence="1">
    <location>
        <begin position="81"/>
        <end position="100"/>
    </location>
</feature>
<feature type="compositionally biased region" description="Polar residues" evidence="1">
    <location>
        <begin position="163"/>
        <end position="173"/>
    </location>
</feature>
<evidence type="ECO:0000313" key="2">
    <source>
        <dbReference type="EMBL" id="QCE01196.1"/>
    </source>
</evidence>
<dbReference type="Proteomes" id="UP000501690">
    <property type="component" value="Linkage Group LG7"/>
</dbReference>
<dbReference type="EMBL" id="CP039351">
    <property type="protein sequence ID" value="QCE01196.1"/>
    <property type="molecule type" value="Genomic_DNA"/>
</dbReference>
<name>A0A4D6MID8_VIGUN</name>
<organism evidence="2 3">
    <name type="scientific">Vigna unguiculata</name>
    <name type="common">Cowpea</name>
    <dbReference type="NCBI Taxonomy" id="3917"/>
    <lineage>
        <taxon>Eukaryota</taxon>
        <taxon>Viridiplantae</taxon>
        <taxon>Streptophyta</taxon>
        <taxon>Embryophyta</taxon>
        <taxon>Tracheophyta</taxon>
        <taxon>Spermatophyta</taxon>
        <taxon>Magnoliopsida</taxon>
        <taxon>eudicotyledons</taxon>
        <taxon>Gunneridae</taxon>
        <taxon>Pentapetalae</taxon>
        <taxon>rosids</taxon>
        <taxon>fabids</taxon>
        <taxon>Fabales</taxon>
        <taxon>Fabaceae</taxon>
        <taxon>Papilionoideae</taxon>
        <taxon>50 kb inversion clade</taxon>
        <taxon>NPAAA clade</taxon>
        <taxon>indigoferoid/millettioid clade</taxon>
        <taxon>Phaseoleae</taxon>
        <taxon>Vigna</taxon>
    </lineage>
</organism>
<protein>
    <submittedName>
        <fullName evidence="2">Uncharacterized protein</fullName>
    </submittedName>
</protein>
<evidence type="ECO:0000256" key="1">
    <source>
        <dbReference type="SAM" id="MobiDB-lite"/>
    </source>
</evidence>